<dbReference type="PANTHER" id="PTHR34387:SF1">
    <property type="entry name" value="PERIPLASMIC IMMUNOGENIC PROTEIN"/>
    <property type="match status" value="1"/>
</dbReference>
<organism evidence="2 3">
    <name type="scientific">Streptomyces sp. 900129855</name>
    <dbReference type="NCBI Taxonomy" id="3155129"/>
    <lineage>
        <taxon>Bacteria</taxon>
        <taxon>Bacillati</taxon>
        <taxon>Actinomycetota</taxon>
        <taxon>Actinomycetes</taxon>
        <taxon>Kitasatosporales</taxon>
        <taxon>Streptomycetaceae</taxon>
        <taxon>Streptomyces</taxon>
    </lineage>
</organism>
<dbReference type="Pfam" id="PF04402">
    <property type="entry name" value="SIMPL"/>
    <property type="match status" value="1"/>
</dbReference>
<dbReference type="Gene3D" id="3.30.110.170">
    <property type="entry name" value="Protein of unknown function (DUF541), domain 1"/>
    <property type="match status" value="1"/>
</dbReference>
<dbReference type="EMBL" id="JBEZVE010000005">
    <property type="protein sequence ID" value="MEU3781236.1"/>
    <property type="molecule type" value="Genomic_DNA"/>
</dbReference>
<keyword evidence="1" id="KW-0732">Signal</keyword>
<evidence type="ECO:0000256" key="1">
    <source>
        <dbReference type="SAM" id="SignalP"/>
    </source>
</evidence>
<proteinExistence type="predicted"/>
<accession>A0ABV2ZFB6</accession>
<dbReference type="PANTHER" id="PTHR34387">
    <property type="entry name" value="SLR1258 PROTEIN"/>
    <property type="match status" value="1"/>
</dbReference>
<evidence type="ECO:0000313" key="3">
    <source>
        <dbReference type="Proteomes" id="UP001550739"/>
    </source>
</evidence>
<feature type="chain" id="PRO_5045100069" evidence="1">
    <location>
        <begin position="25"/>
        <end position="255"/>
    </location>
</feature>
<dbReference type="Gene3D" id="3.30.70.2970">
    <property type="entry name" value="Protein of unknown function (DUF541), domain 2"/>
    <property type="match status" value="1"/>
</dbReference>
<comment type="caution">
    <text evidence="2">The sequence shown here is derived from an EMBL/GenBank/DDBJ whole genome shotgun (WGS) entry which is preliminary data.</text>
</comment>
<protein>
    <submittedName>
        <fullName evidence="2">SIMPL domain-containing protein</fullName>
    </submittedName>
</protein>
<feature type="signal peptide" evidence="1">
    <location>
        <begin position="1"/>
        <end position="24"/>
    </location>
</feature>
<gene>
    <name evidence="2" type="ORF">AB0E89_11710</name>
</gene>
<dbReference type="RefSeq" id="WP_334575192.1">
    <property type="nucleotide sequence ID" value="NZ_JBEZVE010000005.1"/>
</dbReference>
<evidence type="ECO:0000313" key="2">
    <source>
        <dbReference type="EMBL" id="MEU3781236.1"/>
    </source>
</evidence>
<keyword evidence="3" id="KW-1185">Reference proteome</keyword>
<name>A0ABV2ZFB6_9ACTN</name>
<sequence>MPLPRTPLAAALVSLLALGIPALAAPTAAASVQLAPAVQRPPVVRLVPASPATVTVSGEGSASAAPDLAVVGAGVEASAKTSRAALDTQNRAAAALLAAVRAQGVADRDIRTQSVSLNPVYDYTGSTARLKGYQAAQSFSVKVRQVARTGAVLQAITDAAGDAARINSVTFDLSDPAPLRARAREAAHDDAHAKAEQYARLSGRRLGRLVSFSEDASTSPHPVPSAADTPGISAVPVAPGEIRATATVTAVYELD</sequence>
<reference evidence="2 3" key="1">
    <citation type="submission" date="2024-06" db="EMBL/GenBank/DDBJ databases">
        <title>The Natural Products Discovery Center: Release of the First 8490 Sequenced Strains for Exploring Actinobacteria Biosynthetic Diversity.</title>
        <authorList>
            <person name="Kalkreuter E."/>
            <person name="Kautsar S.A."/>
            <person name="Yang D."/>
            <person name="Bader C.D."/>
            <person name="Teijaro C.N."/>
            <person name="Fluegel L."/>
            <person name="Davis C.M."/>
            <person name="Simpson J.R."/>
            <person name="Lauterbach L."/>
            <person name="Steele A.D."/>
            <person name="Gui C."/>
            <person name="Meng S."/>
            <person name="Li G."/>
            <person name="Viehrig K."/>
            <person name="Ye F."/>
            <person name="Su P."/>
            <person name="Kiefer A.F."/>
            <person name="Nichols A."/>
            <person name="Cepeda A.J."/>
            <person name="Yan W."/>
            <person name="Fan B."/>
            <person name="Jiang Y."/>
            <person name="Adhikari A."/>
            <person name="Zheng C.-J."/>
            <person name="Schuster L."/>
            <person name="Cowan T.M."/>
            <person name="Smanski M.J."/>
            <person name="Chevrette M.G."/>
            <person name="De Carvalho L.P.S."/>
            <person name="Shen B."/>
        </authorList>
    </citation>
    <scope>NUCLEOTIDE SEQUENCE [LARGE SCALE GENOMIC DNA]</scope>
    <source>
        <strain evidence="2 3">NPDC033843</strain>
    </source>
</reference>
<dbReference type="Proteomes" id="UP001550739">
    <property type="component" value="Unassembled WGS sequence"/>
</dbReference>
<dbReference type="InterPro" id="IPR007497">
    <property type="entry name" value="SIMPL/DUF541"/>
</dbReference>
<dbReference type="InterPro" id="IPR052022">
    <property type="entry name" value="26kDa_periplasmic_antigen"/>
</dbReference>